<gene>
    <name evidence="2" type="ORF">K435DRAFT_557850</name>
</gene>
<proteinExistence type="predicted"/>
<protein>
    <submittedName>
        <fullName evidence="2">Uncharacterized protein</fullName>
    </submittedName>
</protein>
<dbReference type="PROSITE" id="PS50088">
    <property type="entry name" value="ANK_REPEAT"/>
    <property type="match status" value="1"/>
</dbReference>
<feature type="repeat" description="ANK" evidence="1">
    <location>
        <begin position="18"/>
        <end position="50"/>
    </location>
</feature>
<reference evidence="2 3" key="1">
    <citation type="journal article" date="2019" name="Nat. Ecol. Evol.">
        <title>Megaphylogeny resolves global patterns of mushroom evolution.</title>
        <authorList>
            <person name="Varga T."/>
            <person name="Krizsan K."/>
            <person name="Foldi C."/>
            <person name="Dima B."/>
            <person name="Sanchez-Garcia M."/>
            <person name="Sanchez-Ramirez S."/>
            <person name="Szollosi G.J."/>
            <person name="Szarkandi J.G."/>
            <person name="Papp V."/>
            <person name="Albert L."/>
            <person name="Andreopoulos W."/>
            <person name="Angelini C."/>
            <person name="Antonin V."/>
            <person name="Barry K.W."/>
            <person name="Bougher N.L."/>
            <person name="Buchanan P."/>
            <person name="Buyck B."/>
            <person name="Bense V."/>
            <person name="Catcheside P."/>
            <person name="Chovatia M."/>
            <person name="Cooper J."/>
            <person name="Damon W."/>
            <person name="Desjardin D."/>
            <person name="Finy P."/>
            <person name="Geml J."/>
            <person name="Haridas S."/>
            <person name="Hughes K."/>
            <person name="Justo A."/>
            <person name="Karasinski D."/>
            <person name="Kautmanova I."/>
            <person name="Kiss B."/>
            <person name="Kocsube S."/>
            <person name="Kotiranta H."/>
            <person name="LaButti K.M."/>
            <person name="Lechner B.E."/>
            <person name="Liimatainen K."/>
            <person name="Lipzen A."/>
            <person name="Lukacs Z."/>
            <person name="Mihaltcheva S."/>
            <person name="Morgado L.N."/>
            <person name="Niskanen T."/>
            <person name="Noordeloos M.E."/>
            <person name="Ohm R.A."/>
            <person name="Ortiz-Santana B."/>
            <person name="Ovrebo C."/>
            <person name="Racz N."/>
            <person name="Riley R."/>
            <person name="Savchenko A."/>
            <person name="Shiryaev A."/>
            <person name="Soop K."/>
            <person name="Spirin V."/>
            <person name="Szebenyi C."/>
            <person name="Tomsovsky M."/>
            <person name="Tulloss R.E."/>
            <person name="Uehling J."/>
            <person name="Grigoriev I.V."/>
            <person name="Vagvolgyi C."/>
            <person name="Papp T."/>
            <person name="Martin F.M."/>
            <person name="Miettinen O."/>
            <person name="Hibbett D.S."/>
            <person name="Nagy L.G."/>
        </authorList>
    </citation>
    <scope>NUCLEOTIDE SEQUENCE [LARGE SCALE GENOMIC DNA]</scope>
    <source>
        <strain evidence="2 3">CBS 962.96</strain>
    </source>
</reference>
<name>A0A4S8KNY7_DENBC</name>
<evidence type="ECO:0000256" key="1">
    <source>
        <dbReference type="PROSITE-ProRule" id="PRU00023"/>
    </source>
</evidence>
<dbReference type="OrthoDB" id="194358at2759"/>
<keyword evidence="1" id="KW-0040">ANK repeat</keyword>
<evidence type="ECO:0000313" key="2">
    <source>
        <dbReference type="EMBL" id="THU77352.1"/>
    </source>
</evidence>
<accession>A0A4S8KNY7</accession>
<sequence length="71" mass="7651">VLQWLLEKGADPNVQGGKYGTALQAAAFTQNQAIVKLLLGKGADPDVQGENLILNLIEIYTESTHTKVVNM</sequence>
<feature type="non-terminal residue" evidence="2">
    <location>
        <position position="71"/>
    </location>
</feature>
<keyword evidence="3" id="KW-1185">Reference proteome</keyword>
<organism evidence="2 3">
    <name type="scientific">Dendrothele bispora (strain CBS 962.96)</name>
    <dbReference type="NCBI Taxonomy" id="1314807"/>
    <lineage>
        <taxon>Eukaryota</taxon>
        <taxon>Fungi</taxon>
        <taxon>Dikarya</taxon>
        <taxon>Basidiomycota</taxon>
        <taxon>Agaricomycotina</taxon>
        <taxon>Agaricomycetes</taxon>
        <taxon>Agaricomycetidae</taxon>
        <taxon>Agaricales</taxon>
        <taxon>Agaricales incertae sedis</taxon>
        <taxon>Dendrothele</taxon>
    </lineage>
</organism>
<feature type="non-terminal residue" evidence="2">
    <location>
        <position position="1"/>
    </location>
</feature>
<dbReference type="Pfam" id="PF12796">
    <property type="entry name" value="Ank_2"/>
    <property type="match status" value="1"/>
</dbReference>
<dbReference type="EMBL" id="ML180470">
    <property type="protein sequence ID" value="THU77352.1"/>
    <property type="molecule type" value="Genomic_DNA"/>
</dbReference>
<dbReference type="Proteomes" id="UP000297245">
    <property type="component" value="Unassembled WGS sequence"/>
</dbReference>
<dbReference type="AlphaFoldDB" id="A0A4S8KNY7"/>
<dbReference type="SUPFAM" id="SSF48403">
    <property type="entry name" value="Ankyrin repeat"/>
    <property type="match status" value="1"/>
</dbReference>
<dbReference type="InterPro" id="IPR002110">
    <property type="entry name" value="Ankyrin_rpt"/>
</dbReference>
<evidence type="ECO:0000313" key="3">
    <source>
        <dbReference type="Proteomes" id="UP000297245"/>
    </source>
</evidence>
<dbReference type="Gene3D" id="1.25.40.20">
    <property type="entry name" value="Ankyrin repeat-containing domain"/>
    <property type="match status" value="1"/>
</dbReference>
<dbReference type="InterPro" id="IPR036770">
    <property type="entry name" value="Ankyrin_rpt-contain_sf"/>
</dbReference>